<dbReference type="Pfam" id="PF13205">
    <property type="entry name" value="Big_5"/>
    <property type="match status" value="1"/>
</dbReference>
<organism evidence="4 5">
    <name type="scientific">Lujinxingia litoralis</name>
    <dbReference type="NCBI Taxonomy" id="2211119"/>
    <lineage>
        <taxon>Bacteria</taxon>
        <taxon>Deltaproteobacteria</taxon>
        <taxon>Bradymonadales</taxon>
        <taxon>Lujinxingiaceae</taxon>
        <taxon>Lujinxingia</taxon>
    </lineage>
</organism>
<comment type="caution">
    <text evidence="4">The sequence shown here is derived from an EMBL/GenBank/DDBJ whole genome shotgun (WGS) entry which is preliminary data.</text>
</comment>
<dbReference type="Proteomes" id="UP000249169">
    <property type="component" value="Unassembled WGS sequence"/>
</dbReference>
<evidence type="ECO:0000313" key="5">
    <source>
        <dbReference type="Proteomes" id="UP000249169"/>
    </source>
</evidence>
<evidence type="ECO:0000256" key="1">
    <source>
        <dbReference type="ARBA" id="ARBA00022729"/>
    </source>
</evidence>
<feature type="domain" description="SbsA Ig-like" evidence="3">
    <location>
        <begin position="41"/>
        <end position="128"/>
    </location>
</feature>
<reference evidence="4 5" key="1">
    <citation type="submission" date="2018-05" db="EMBL/GenBank/DDBJ databases">
        <title>Lujinxingia marina gen. nov. sp. nov., a new facultative anaerobic member of the class Deltaproteobacteria, and proposal of Lujinxingaceae fam. nov.</title>
        <authorList>
            <person name="Li C.-M."/>
        </authorList>
    </citation>
    <scope>NUCLEOTIDE SEQUENCE [LARGE SCALE GENOMIC DNA]</scope>
    <source>
        <strain evidence="4 5">B210</strain>
    </source>
</reference>
<dbReference type="InterPro" id="IPR032812">
    <property type="entry name" value="SbsA_Ig"/>
</dbReference>
<feature type="region of interest" description="Disordered" evidence="2">
    <location>
        <begin position="1"/>
        <end position="31"/>
    </location>
</feature>
<dbReference type="EMBL" id="QHKO01000005">
    <property type="protein sequence ID" value="RAL21540.1"/>
    <property type="molecule type" value="Genomic_DNA"/>
</dbReference>
<evidence type="ECO:0000313" key="4">
    <source>
        <dbReference type="EMBL" id="RAL21540.1"/>
    </source>
</evidence>
<evidence type="ECO:0000259" key="3">
    <source>
        <dbReference type="Pfam" id="PF13205"/>
    </source>
</evidence>
<keyword evidence="1" id="KW-0732">Signal</keyword>
<dbReference type="AlphaFoldDB" id="A0A328C9A5"/>
<evidence type="ECO:0000256" key="2">
    <source>
        <dbReference type="SAM" id="MobiDB-lite"/>
    </source>
</evidence>
<name>A0A328C9A5_9DELT</name>
<keyword evidence="5" id="KW-1185">Reference proteome</keyword>
<gene>
    <name evidence="4" type="ORF">DL240_11830</name>
</gene>
<protein>
    <recommendedName>
        <fullName evidence="3">SbsA Ig-like domain-containing protein</fullName>
    </recommendedName>
</protein>
<sequence>MCGTSSLLACGPLDPEPPSDAEGNPLPLPPPGEDWLRVVEVSPSPAIATEATIEVRFSEYLDPDTLNSYATLSLRSGGIVAGGRLTYRMSRKALLYHPRAPLEAELRYTLQTSPALRSVVGSPLAPETPAPIFFTDETLPAAEPPTRESVRWEDIAPILERSCASCHADQAWQLPQLSRDALRQTRSSQVDLPLVMPFEPARSYLMHKILADYPRRRFTVQPPPYSDAPPLAPDEIELIEDWIAGGAR</sequence>
<accession>A0A328C9A5</accession>
<proteinExistence type="predicted"/>